<keyword evidence="2" id="KW-1185">Reference proteome</keyword>
<sequence>MVQSFSKYGRSTHIKADVIILGCSLPGIVTAHKLKKKFGNSMEIVVLDLAGTRKTDSKCNVAFQSEDTDEEKTEYICDQTAKQKLENVARYYLALYSKEFNIPLPDAIVSPNYMETHLTKLFECSNGSIVECANNFYDFDYLNFLEKFELNQYQNFLDQNMKSLFQTNKVDDDSERICLLYYDQTTMEEDLCAALIFGASRDIMRLTVRLVCGENANVVSVLFYLHQCYRSSSSRNHLDGDNTRFREKLLGFCRKRLTTKLQQSVANITYPAKTIKEIRSYSDEKVILNGIKGETSYICSSLAMALRPDQLKNIQMGPDLLSKRDFEMTSKMCPGKAKKFVIQYEDHFWRQYGYSGDILSLRGPIIWATERPKMSTTGSQEKYAALVGYLKVKDNLTNRKEAVIEQLIRLFGEEANNLVSYKETDIEDVFVPRCGDYIALRRLTRTINSTLLEWGALDVFADGDVAAALEAGHTAYLHLLNCLRPQAQTYEDLSAAEWPTLLAENGLSKWIAGINIVKGIRLTVYTSLFYVGFRLLRSYIRK</sequence>
<reference evidence="1 2" key="1">
    <citation type="submission" date="2023-11" db="EMBL/GenBank/DDBJ databases">
        <authorList>
            <person name="Okamura Y."/>
        </authorList>
    </citation>
    <scope>NUCLEOTIDE SEQUENCE [LARGE SCALE GENOMIC DNA]</scope>
</reference>
<protein>
    <recommendedName>
        <fullName evidence="3">Amine oxidase domain-containing protein</fullName>
    </recommendedName>
</protein>
<evidence type="ECO:0000313" key="2">
    <source>
        <dbReference type="Proteomes" id="UP001497472"/>
    </source>
</evidence>
<organism evidence="1 2">
    <name type="scientific">Leptosia nina</name>
    <dbReference type="NCBI Taxonomy" id="320188"/>
    <lineage>
        <taxon>Eukaryota</taxon>
        <taxon>Metazoa</taxon>
        <taxon>Ecdysozoa</taxon>
        <taxon>Arthropoda</taxon>
        <taxon>Hexapoda</taxon>
        <taxon>Insecta</taxon>
        <taxon>Pterygota</taxon>
        <taxon>Neoptera</taxon>
        <taxon>Endopterygota</taxon>
        <taxon>Lepidoptera</taxon>
        <taxon>Glossata</taxon>
        <taxon>Ditrysia</taxon>
        <taxon>Papilionoidea</taxon>
        <taxon>Pieridae</taxon>
        <taxon>Pierinae</taxon>
        <taxon>Leptosia</taxon>
    </lineage>
</organism>
<dbReference type="InterPro" id="IPR050703">
    <property type="entry name" value="Flavin_MAO"/>
</dbReference>
<dbReference type="PANTHER" id="PTHR43563">
    <property type="entry name" value="AMINE OXIDASE"/>
    <property type="match status" value="1"/>
</dbReference>
<dbReference type="PANTHER" id="PTHR43563:SF1">
    <property type="entry name" value="AMINE OXIDASE [FLAVIN-CONTAINING] B"/>
    <property type="match status" value="1"/>
</dbReference>
<proteinExistence type="predicted"/>
<dbReference type="Proteomes" id="UP001497472">
    <property type="component" value="Unassembled WGS sequence"/>
</dbReference>
<evidence type="ECO:0000313" key="1">
    <source>
        <dbReference type="EMBL" id="CAK1540352.1"/>
    </source>
</evidence>
<dbReference type="GO" id="GO:0016491">
    <property type="term" value="F:oxidoreductase activity"/>
    <property type="evidence" value="ECO:0007669"/>
    <property type="project" value="UniProtKB-ARBA"/>
</dbReference>
<accession>A0AAV1IUS8</accession>
<evidence type="ECO:0008006" key="3">
    <source>
        <dbReference type="Google" id="ProtNLM"/>
    </source>
</evidence>
<dbReference type="Gene3D" id="3.90.660.10">
    <property type="match status" value="2"/>
</dbReference>
<gene>
    <name evidence="1" type="ORF">LNINA_LOCUS411</name>
</gene>
<dbReference type="EMBL" id="CAVLEF010000001">
    <property type="protein sequence ID" value="CAK1540352.1"/>
    <property type="molecule type" value="Genomic_DNA"/>
</dbReference>
<dbReference type="SUPFAM" id="SSF54373">
    <property type="entry name" value="FAD-linked reductases, C-terminal domain"/>
    <property type="match status" value="1"/>
</dbReference>
<name>A0AAV1IUS8_9NEOP</name>
<dbReference type="AlphaFoldDB" id="A0AAV1IUS8"/>
<comment type="caution">
    <text evidence="1">The sequence shown here is derived from an EMBL/GenBank/DDBJ whole genome shotgun (WGS) entry which is preliminary data.</text>
</comment>